<sequence>MQSMKDTAANIAASAKAGMEKTKATVQEKVEKMKANDPIEKEMATERKEERIEQAEINKREARGGQHPSHTSTGTGGAYTESGPGSGYGTTGTGNRTASYSTSGAYGYPTGAQQMSALPGHGTGQPTGQVIEGVAVSHPIGINSGTGHNPSHNTHVEGTGGPTYGTGGTFT</sequence>
<feature type="region of interest" description="Disordered" evidence="2">
    <location>
        <begin position="1"/>
        <end position="99"/>
    </location>
</feature>
<comment type="similarity">
    <text evidence="1">Belongs to the LEA type 1 family.</text>
</comment>
<reference evidence="3 4" key="1">
    <citation type="submission" date="2021-02" db="EMBL/GenBank/DDBJ databases">
        <title>Plant Genome Project.</title>
        <authorList>
            <person name="Zhang R.-G."/>
        </authorList>
    </citation>
    <scope>NUCLEOTIDE SEQUENCE [LARGE SCALE GENOMIC DNA]</scope>
    <source>
        <tissue evidence="3">Leaves</tissue>
    </source>
</reference>
<evidence type="ECO:0000256" key="1">
    <source>
        <dbReference type="ARBA" id="ARBA00010975"/>
    </source>
</evidence>
<feature type="compositionally biased region" description="Gly residues" evidence="2">
    <location>
        <begin position="158"/>
        <end position="171"/>
    </location>
</feature>
<dbReference type="InterPro" id="IPR005513">
    <property type="entry name" value="LEA_1"/>
</dbReference>
<evidence type="ECO:0008006" key="5">
    <source>
        <dbReference type="Google" id="ProtNLM"/>
    </source>
</evidence>
<proteinExistence type="inferred from homology"/>
<dbReference type="Pfam" id="PF03760">
    <property type="entry name" value="LEA_1"/>
    <property type="match status" value="1"/>
</dbReference>
<dbReference type="PANTHER" id="PTHR33493:SF2">
    <property type="entry name" value="LATE EMBRYOGENESIS ABUNDANT PROTEIN 46"/>
    <property type="match status" value="1"/>
</dbReference>
<feature type="region of interest" description="Disordered" evidence="2">
    <location>
        <begin position="146"/>
        <end position="171"/>
    </location>
</feature>
<dbReference type="PANTHER" id="PTHR33493">
    <property type="entry name" value="LATE EMBRYOGENESIS ABUNDANT PROTEIN 6-RELATED"/>
    <property type="match status" value="1"/>
</dbReference>
<comment type="caution">
    <text evidence="3">The sequence shown here is derived from an EMBL/GenBank/DDBJ whole genome shotgun (WGS) entry which is preliminary data.</text>
</comment>
<keyword evidence="4" id="KW-1185">Reference proteome</keyword>
<evidence type="ECO:0000256" key="2">
    <source>
        <dbReference type="SAM" id="MobiDB-lite"/>
    </source>
</evidence>
<dbReference type="EMBL" id="JAFEMO010000012">
    <property type="protein sequence ID" value="KAH7554283.1"/>
    <property type="molecule type" value="Genomic_DNA"/>
</dbReference>
<dbReference type="Proteomes" id="UP000827721">
    <property type="component" value="Unassembled WGS sequence"/>
</dbReference>
<feature type="compositionally biased region" description="Basic and acidic residues" evidence="2">
    <location>
        <begin position="18"/>
        <end position="64"/>
    </location>
</feature>
<evidence type="ECO:0000313" key="3">
    <source>
        <dbReference type="EMBL" id="KAH7554283.1"/>
    </source>
</evidence>
<gene>
    <name evidence="3" type="ORF">JRO89_XS12G0154300</name>
</gene>
<evidence type="ECO:0000313" key="4">
    <source>
        <dbReference type="Proteomes" id="UP000827721"/>
    </source>
</evidence>
<accession>A0ABQ8HCR7</accession>
<protein>
    <recommendedName>
        <fullName evidence="5">18 kDa seed maturation protein</fullName>
    </recommendedName>
</protein>
<name>A0ABQ8HCR7_9ROSI</name>
<organism evidence="3 4">
    <name type="scientific">Xanthoceras sorbifolium</name>
    <dbReference type="NCBI Taxonomy" id="99658"/>
    <lineage>
        <taxon>Eukaryota</taxon>
        <taxon>Viridiplantae</taxon>
        <taxon>Streptophyta</taxon>
        <taxon>Embryophyta</taxon>
        <taxon>Tracheophyta</taxon>
        <taxon>Spermatophyta</taxon>
        <taxon>Magnoliopsida</taxon>
        <taxon>eudicotyledons</taxon>
        <taxon>Gunneridae</taxon>
        <taxon>Pentapetalae</taxon>
        <taxon>rosids</taxon>
        <taxon>malvids</taxon>
        <taxon>Sapindales</taxon>
        <taxon>Sapindaceae</taxon>
        <taxon>Xanthoceroideae</taxon>
        <taxon>Xanthoceras</taxon>
    </lineage>
</organism>